<evidence type="ECO:0000313" key="6">
    <source>
        <dbReference type="EMBL" id="CAE6499938.1"/>
    </source>
</evidence>
<sequence>MDLRSVLSKRKRINETNTGAQLHPGEWRGGKKSRSPSRSGSPTASGTSTPGPSDSNAPIQPHQDSRSPSLSNNVPQAPERSAPTIAQPTSATPRDPSNTTTSASSSGRVTSTAWTGLEQALQALQISTKACPPLRSAIEDLMSCLPLFETALKCRKDYESLTTGLNAMVTLLAHHLGDGSSERITDTLTGIADAIKKEIKSIRNRQSRDGLRRVLGPGGDEEDLIRRYRRIEQLFCQLQGEASLSAWSISSKHYVNAQLESLHPAKLARFNSQMSMEVSRRACTENTRVEILENLMKWSEDCSTANIYWMNGMAGTGKTTIAYSACAALDDTKQLAASFFCVRTSPECRDAKRIVPTIAYQLARRFTPFRSALCKALEEDTDIATGTIAAQFDQLIRNPLMKAKNNMPNNLVVVVDALDECDDPYIVELFLGVLFRSVVNLPLKFFVTSRPEPAIRHRMMVESERSRSILYLHEIERSLVQADIERYLRDELGSISIDDGIKQLSVQAGNLFIYAATAIRYIRPPGKFVDSKERLATILAANSASSKSLAPIDTLYSVILTTAIEDETLEPKEQERIRVALWTVVCACEPVLVRTVAAISGLGNRDRAMAALEPLRSVLHISEHSDLATTLHASFPDYMLNRERSGKFACDVQGHNHLLSRYCFEIMKAQLRFNICNLKSSFVPDDEVPDLQERTKTNISEELYYACRFWMNHLGLIVVTSSQNATECSSLFSSLNNFLSHHLLFWMEVLNLMKCMHIGIASISKLNAWLSQMDNPDPELCEYASNAQIFIIGYASRPISNYTSHIYLSALPFAPFLSHYLSRFQGLPKISGIALDRVHQAELGTWESDSPVISIAFLPKSDRIVLGKENGELVVQNINDGKHIFPSFEAHEGPITSIGISYDGTQIVTGSNDMTLSVWNPHDGSLLSGPFKGHAGAIISVSFSPDTSYIASGSHDCIVGFWVSQDSATPMWRMTGHKAAVNSVAFSPCGRQIVSGSSDHSVRLWELVSRSNIFTLPIHEGPIVLARFISNTIQIISLSPLADSENDSGCSIHTWSALNGLNEGFHYQGVTLFALSSEGNRIACVVNNSIDVWDIHDGKLIAGPLQHTKRIVSIGFSPDSTRLTSTCDDQTIRIWHVHSRLLRPQTIQLEEIIPINHKQPFPGTISIAPNQTCVAAALNVTSAIYIINMDLGTTTQSVICIHSPVISLQFSPDTTRMFSLNACGMMHGWNTHTAELADGPHNFPVHGPFISVACSVCGTRVATDFGDSVEIWDVRSNRRLAICKLEDSYPGWTRELTFSQAGNRLLVSDAYIFGIWDTDSGVPVADPVLIPNEKTLDLSPDGMYVACFQLPNWPIDKHMGNIRLVHTITTEATVTLPGAGQLPLRHDILTPYTMEGVSAKFSIDGLHVACALGAECYIWDLRDQTMKATVNNLSIMPQSVAYAPDGWWLVSGMRTNYMAGSVNFQARRFHIDRPFFTLRSDGWLINALSQPLFWVPAEIRDEFPTSDGINIVSDVSLQIKYGDMLVGDDWGKCYIRN</sequence>
<dbReference type="CDD" id="cd00200">
    <property type="entry name" value="WD40"/>
    <property type="match status" value="1"/>
</dbReference>
<dbReference type="SMART" id="SM00320">
    <property type="entry name" value="WD40"/>
    <property type="match status" value="7"/>
</dbReference>
<evidence type="ECO:0000256" key="1">
    <source>
        <dbReference type="ARBA" id="ARBA00022574"/>
    </source>
</evidence>
<feature type="domain" description="Nephrocystin 3-like N-terminal" evidence="5">
    <location>
        <begin position="295"/>
        <end position="450"/>
    </location>
</feature>
<dbReference type="SUPFAM" id="SSF52540">
    <property type="entry name" value="P-loop containing nucleoside triphosphate hydrolases"/>
    <property type="match status" value="1"/>
</dbReference>
<dbReference type="InterPro" id="IPR036322">
    <property type="entry name" value="WD40_repeat_dom_sf"/>
</dbReference>
<comment type="caution">
    <text evidence="6">The sequence shown here is derived from an EMBL/GenBank/DDBJ whole genome shotgun (WGS) entry which is preliminary data.</text>
</comment>
<evidence type="ECO:0000256" key="2">
    <source>
        <dbReference type="ARBA" id="ARBA00022737"/>
    </source>
</evidence>
<feature type="region of interest" description="Disordered" evidence="4">
    <location>
        <begin position="1"/>
        <end position="110"/>
    </location>
</feature>
<dbReference type="InterPro" id="IPR027417">
    <property type="entry name" value="P-loop_NTPase"/>
</dbReference>
<dbReference type="PROSITE" id="PS50294">
    <property type="entry name" value="WD_REPEATS_REGION"/>
    <property type="match status" value="4"/>
</dbReference>
<evidence type="ECO:0000313" key="7">
    <source>
        <dbReference type="Proteomes" id="UP000663843"/>
    </source>
</evidence>
<reference evidence="6" key="1">
    <citation type="submission" date="2021-01" db="EMBL/GenBank/DDBJ databases">
        <authorList>
            <person name="Kaushik A."/>
        </authorList>
    </citation>
    <scope>NUCLEOTIDE SEQUENCE</scope>
    <source>
        <strain evidence="6">AG2-2IIIB</strain>
    </source>
</reference>
<proteinExistence type="predicted"/>
<dbReference type="InterPro" id="IPR019775">
    <property type="entry name" value="WD40_repeat_CS"/>
</dbReference>
<dbReference type="Pfam" id="PF24883">
    <property type="entry name" value="NPHP3_N"/>
    <property type="match status" value="1"/>
</dbReference>
<feature type="compositionally biased region" description="Polar residues" evidence="4">
    <location>
        <begin position="66"/>
        <end position="75"/>
    </location>
</feature>
<gene>
    <name evidence="6" type="ORF">RDB_LOCUS138346</name>
</gene>
<feature type="compositionally biased region" description="Polar residues" evidence="4">
    <location>
        <begin position="84"/>
        <end position="110"/>
    </location>
</feature>
<evidence type="ECO:0000256" key="3">
    <source>
        <dbReference type="PROSITE-ProRule" id="PRU00221"/>
    </source>
</evidence>
<dbReference type="Gene3D" id="3.40.50.300">
    <property type="entry name" value="P-loop containing nucleotide triphosphate hydrolases"/>
    <property type="match status" value="1"/>
</dbReference>
<feature type="compositionally biased region" description="Low complexity" evidence="4">
    <location>
        <begin position="36"/>
        <end position="53"/>
    </location>
</feature>
<dbReference type="PANTHER" id="PTHR19879:SF9">
    <property type="entry name" value="TRANSCRIPTION INITIATION FACTOR TFIID SUBUNIT 5"/>
    <property type="match status" value="1"/>
</dbReference>
<dbReference type="PROSITE" id="PS50082">
    <property type="entry name" value="WD_REPEATS_2"/>
    <property type="match status" value="4"/>
</dbReference>
<feature type="repeat" description="WD" evidence="3">
    <location>
        <begin position="1104"/>
        <end position="1139"/>
    </location>
</feature>
<protein>
    <recommendedName>
        <fullName evidence="5">Nephrocystin 3-like N-terminal domain-containing protein</fullName>
    </recommendedName>
</protein>
<dbReference type="PANTHER" id="PTHR19879">
    <property type="entry name" value="TRANSCRIPTION INITIATION FACTOR TFIID"/>
    <property type="match status" value="1"/>
</dbReference>
<dbReference type="InterPro" id="IPR056884">
    <property type="entry name" value="NPHP3-like_N"/>
</dbReference>
<organism evidence="6 7">
    <name type="scientific">Rhizoctonia solani</name>
    <dbReference type="NCBI Taxonomy" id="456999"/>
    <lineage>
        <taxon>Eukaryota</taxon>
        <taxon>Fungi</taxon>
        <taxon>Dikarya</taxon>
        <taxon>Basidiomycota</taxon>
        <taxon>Agaricomycotina</taxon>
        <taxon>Agaricomycetes</taxon>
        <taxon>Cantharellales</taxon>
        <taxon>Ceratobasidiaceae</taxon>
        <taxon>Rhizoctonia</taxon>
    </lineage>
</organism>
<evidence type="ECO:0000256" key="4">
    <source>
        <dbReference type="SAM" id="MobiDB-lite"/>
    </source>
</evidence>
<feature type="repeat" description="WD" evidence="3">
    <location>
        <begin position="974"/>
        <end position="1015"/>
    </location>
</feature>
<accession>A0A8H3CUK1</accession>
<dbReference type="Pfam" id="PF00400">
    <property type="entry name" value="WD40"/>
    <property type="match status" value="4"/>
</dbReference>
<feature type="repeat" description="WD" evidence="3">
    <location>
        <begin position="888"/>
        <end position="929"/>
    </location>
</feature>
<dbReference type="Gene3D" id="2.130.10.10">
    <property type="entry name" value="YVTN repeat-like/Quinoprotein amine dehydrogenase"/>
    <property type="match status" value="3"/>
</dbReference>
<evidence type="ECO:0000259" key="5">
    <source>
        <dbReference type="Pfam" id="PF24883"/>
    </source>
</evidence>
<dbReference type="SUPFAM" id="SSF69322">
    <property type="entry name" value="Tricorn protease domain 2"/>
    <property type="match status" value="1"/>
</dbReference>
<dbReference type="Proteomes" id="UP000663843">
    <property type="component" value="Unassembled WGS sequence"/>
</dbReference>
<feature type="repeat" description="WD" evidence="3">
    <location>
        <begin position="931"/>
        <end position="962"/>
    </location>
</feature>
<keyword evidence="1 3" id="KW-0853">WD repeat</keyword>
<dbReference type="InterPro" id="IPR001680">
    <property type="entry name" value="WD40_rpt"/>
</dbReference>
<dbReference type="EMBL" id="CAJMWT010005002">
    <property type="protein sequence ID" value="CAE6499938.1"/>
    <property type="molecule type" value="Genomic_DNA"/>
</dbReference>
<dbReference type="InterPro" id="IPR015943">
    <property type="entry name" value="WD40/YVTN_repeat-like_dom_sf"/>
</dbReference>
<dbReference type="PROSITE" id="PS00678">
    <property type="entry name" value="WD_REPEATS_1"/>
    <property type="match status" value="1"/>
</dbReference>
<name>A0A8H3CUK1_9AGAM</name>
<keyword evidence="2" id="KW-0677">Repeat</keyword>
<dbReference type="SUPFAM" id="SSF50978">
    <property type="entry name" value="WD40 repeat-like"/>
    <property type="match status" value="1"/>
</dbReference>